<dbReference type="RefSeq" id="WP_148530708.1">
    <property type="nucleotide sequence ID" value="NZ_BNER01000003.1"/>
</dbReference>
<evidence type="ECO:0000313" key="2">
    <source>
        <dbReference type="EMBL" id="CDQ38987.1"/>
    </source>
</evidence>
<dbReference type="InterPro" id="IPR036281">
    <property type="entry name" value="SinR/SinI_dimer_dom_sf"/>
</dbReference>
<proteinExistence type="predicted"/>
<dbReference type="AlphaFoldDB" id="A0A024Q9S1"/>
<keyword evidence="3" id="KW-1185">Reference proteome</keyword>
<dbReference type="GO" id="GO:0006355">
    <property type="term" value="P:regulation of DNA-templated transcription"/>
    <property type="evidence" value="ECO:0007669"/>
    <property type="project" value="InterPro"/>
</dbReference>
<dbReference type="Proteomes" id="UP000028875">
    <property type="component" value="Unassembled WGS sequence"/>
</dbReference>
<reference evidence="3" key="2">
    <citation type="submission" date="2014-05" db="EMBL/GenBank/DDBJ databases">
        <title>Draft genome sequence of Virgibacillus massiliensis Vm-5.</title>
        <authorList>
            <person name="Khelaifia S."/>
            <person name="Croce O."/>
            <person name="Lagier J.C."/>
            <person name="Raoult D."/>
        </authorList>
    </citation>
    <scope>NUCLEOTIDE SEQUENCE [LARGE SCALE GENOMIC DNA]</scope>
    <source>
        <strain evidence="3">Vm-5</strain>
    </source>
</reference>
<protein>
    <submittedName>
        <fullName evidence="2">Anti-repressor SinI</fullName>
    </submittedName>
</protein>
<evidence type="ECO:0000313" key="3">
    <source>
        <dbReference type="Proteomes" id="UP000028875"/>
    </source>
</evidence>
<sequence length="40" mass="4641">MKQVSLDSEWVELIKQAKSMGIPITDIQLFLRHTRKGKNT</sequence>
<comment type="caution">
    <text evidence="2">The sequence shown here is derived from an EMBL/GenBank/DDBJ whole genome shotgun (WGS) entry which is preliminary data.</text>
</comment>
<dbReference type="SUPFAM" id="SSF47406">
    <property type="entry name" value="SinR repressor dimerisation domain-like"/>
    <property type="match status" value="1"/>
</dbReference>
<gene>
    <name evidence="2" type="ORF">BN990_01268</name>
</gene>
<reference evidence="2 3" key="1">
    <citation type="submission" date="2014-03" db="EMBL/GenBank/DDBJ databases">
        <authorList>
            <person name="Urmite Genomes U."/>
        </authorList>
    </citation>
    <scope>NUCLEOTIDE SEQUENCE [LARGE SCALE GENOMIC DNA]</scope>
    <source>
        <strain evidence="2 3">Vm-5</strain>
    </source>
</reference>
<dbReference type="Pfam" id="PF08671">
    <property type="entry name" value="SinI"/>
    <property type="match status" value="1"/>
</dbReference>
<dbReference type="PROSITE" id="PS51500">
    <property type="entry name" value="SIN"/>
    <property type="match status" value="1"/>
</dbReference>
<dbReference type="OrthoDB" id="2973152at2"/>
<evidence type="ECO:0000259" key="1">
    <source>
        <dbReference type="PROSITE" id="PS51500"/>
    </source>
</evidence>
<accession>A0A024Q9S1</accession>
<dbReference type="GO" id="GO:0046983">
    <property type="term" value="F:protein dimerization activity"/>
    <property type="evidence" value="ECO:0007669"/>
    <property type="project" value="InterPro"/>
</dbReference>
<organism evidence="2 3">
    <name type="scientific">Virgibacillus massiliensis</name>
    <dbReference type="NCBI Taxonomy" id="1462526"/>
    <lineage>
        <taxon>Bacteria</taxon>
        <taxon>Bacillati</taxon>
        <taxon>Bacillota</taxon>
        <taxon>Bacilli</taxon>
        <taxon>Bacillales</taxon>
        <taxon>Bacillaceae</taxon>
        <taxon>Virgibacillus</taxon>
    </lineage>
</organism>
<feature type="domain" description="Sin" evidence="1">
    <location>
        <begin position="1"/>
        <end position="35"/>
    </location>
</feature>
<dbReference type="EMBL" id="CCDP010000001">
    <property type="protein sequence ID" value="CDQ38987.1"/>
    <property type="molecule type" value="Genomic_DNA"/>
</dbReference>
<name>A0A024Q9S1_9BACI</name>
<dbReference type="InterPro" id="IPR010981">
    <property type="entry name" value="SinR/SinI_dimer_dom"/>
</dbReference>
<dbReference type="STRING" id="1462526.BN990_01268"/>